<protein>
    <submittedName>
        <fullName evidence="2">Uncharacterized protein</fullName>
    </submittedName>
</protein>
<dbReference type="AlphaFoldDB" id="A0A8R7UGT8"/>
<organism evidence="2 3">
    <name type="scientific">Triticum urartu</name>
    <name type="common">Red wild einkorn</name>
    <name type="synonym">Crithodium urartu</name>
    <dbReference type="NCBI Taxonomy" id="4572"/>
    <lineage>
        <taxon>Eukaryota</taxon>
        <taxon>Viridiplantae</taxon>
        <taxon>Streptophyta</taxon>
        <taxon>Embryophyta</taxon>
        <taxon>Tracheophyta</taxon>
        <taxon>Spermatophyta</taxon>
        <taxon>Magnoliopsida</taxon>
        <taxon>Liliopsida</taxon>
        <taxon>Poales</taxon>
        <taxon>Poaceae</taxon>
        <taxon>BOP clade</taxon>
        <taxon>Pooideae</taxon>
        <taxon>Triticodae</taxon>
        <taxon>Triticeae</taxon>
        <taxon>Triticinae</taxon>
        <taxon>Triticum</taxon>
    </lineage>
</organism>
<evidence type="ECO:0000256" key="1">
    <source>
        <dbReference type="SAM" id="MobiDB-lite"/>
    </source>
</evidence>
<evidence type="ECO:0000313" key="2">
    <source>
        <dbReference type="EnsemblPlants" id="TuG1812G0500002955.01.T03"/>
    </source>
</evidence>
<accession>A0A8R7UGT8</accession>
<reference evidence="2" key="3">
    <citation type="submission" date="2022-06" db="UniProtKB">
        <authorList>
            <consortium name="EnsemblPlants"/>
        </authorList>
    </citation>
    <scope>IDENTIFICATION</scope>
</reference>
<dbReference type="EnsemblPlants" id="TuG1812G0500002955.01.T03">
    <property type="protein sequence ID" value="TuG1812G0500002955.01.T03"/>
    <property type="gene ID" value="TuG1812G0500002955.01"/>
</dbReference>
<keyword evidence="3" id="KW-1185">Reference proteome</keyword>
<dbReference type="Gramene" id="TuG1812G0500002955.01.T03">
    <property type="protein sequence ID" value="TuG1812G0500002955.01.T03"/>
    <property type="gene ID" value="TuG1812G0500002955.01"/>
</dbReference>
<reference evidence="3" key="1">
    <citation type="journal article" date="2013" name="Nature">
        <title>Draft genome of the wheat A-genome progenitor Triticum urartu.</title>
        <authorList>
            <person name="Ling H.Q."/>
            <person name="Zhao S."/>
            <person name="Liu D."/>
            <person name="Wang J."/>
            <person name="Sun H."/>
            <person name="Zhang C."/>
            <person name="Fan H."/>
            <person name="Li D."/>
            <person name="Dong L."/>
            <person name="Tao Y."/>
            <person name="Gao C."/>
            <person name="Wu H."/>
            <person name="Li Y."/>
            <person name="Cui Y."/>
            <person name="Guo X."/>
            <person name="Zheng S."/>
            <person name="Wang B."/>
            <person name="Yu K."/>
            <person name="Liang Q."/>
            <person name="Yang W."/>
            <person name="Lou X."/>
            <person name="Chen J."/>
            <person name="Feng M."/>
            <person name="Jian J."/>
            <person name="Zhang X."/>
            <person name="Luo G."/>
            <person name="Jiang Y."/>
            <person name="Liu J."/>
            <person name="Wang Z."/>
            <person name="Sha Y."/>
            <person name="Zhang B."/>
            <person name="Wu H."/>
            <person name="Tang D."/>
            <person name="Shen Q."/>
            <person name="Xue P."/>
            <person name="Zou S."/>
            <person name="Wang X."/>
            <person name="Liu X."/>
            <person name="Wang F."/>
            <person name="Yang Y."/>
            <person name="An X."/>
            <person name="Dong Z."/>
            <person name="Zhang K."/>
            <person name="Zhang X."/>
            <person name="Luo M.C."/>
            <person name="Dvorak J."/>
            <person name="Tong Y."/>
            <person name="Wang J."/>
            <person name="Yang H."/>
            <person name="Li Z."/>
            <person name="Wang D."/>
            <person name="Zhang A."/>
            <person name="Wang J."/>
        </authorList>
    </citation>
    <scope>NUCLEOTIDE SEQUENCE</scope>
    <source>
        <strain evidence="3">cv. G1812</strain>
    </source>
</reference>
<evidence type="ECO:0000313" key="3">
    <source>
        <dbReference type="Proteomes" id="UP000015106"/>
    </source>
</evidence>
<feature type="compositionally biased region" description="Polar residues" evidence="1">
    <location>
        <begin position="26"/>
        <end position="37"/>
    </location>
</feature>
<reference evidence="2" key="2">
    <citation type="submission" date="2018-03" db="EMBL/GenBank/DDBJ databases">
        <title>The Triticum urartu genome reveals the dynamic nature of wheat genome evolution.</title>
        <authorList>
            <person name="Ling H."/>
            <person name="Ma B."/>
            <person name="Shi X."/>
            <person name="Liu H."/>
            <person name="Dong L."/>
            <person name="Sun H."/>
            <person name="Cao Y."/>
            <person name="Gao Q."/>
            <person name="Zheng S."/>
            <person name="Li Y."/>
            <person name="Yu Y."/>
            <person name="Du H."/>
            <person name="Qi M."/>
            <person name="Li Y."/>
            <person name="Yu H."/>
            <person name="Cui Y."/>
            <person name="Wang N."/>
            <person name="Chen C."/>
            <person name="Wu H."/>
            <person name="Zhao Y."/>
            <person name="Zhang J."/>
            <person name="Li Y."/>
            <person name="Zhou W."/>
            <person name="Zhang B."/>
            <person name="Hu W."/>
            <person name="Eijk M."/>
            <person name="Tang J."/>
            <person name="Witsenboer H."/>
            <person name="Zhao S."/>
            <person name="Li Z."/>
            <person name="Zhang A."/>
            <person name="Wang D."/>
            <person name="Liang C."/>
        </authorList>
    </citation>
    <scope>NUCLEOTIDE SEQUENCE [LARGE SCALE GENOMIC DNA]</scope>
    <source>
        <strain evidence="2">cv. G1812</strain>
    </source>
</reference>
<dbReference type="Proteomes" id="UP000015106">
    <property type="component" value="Chromosome 5"/>
</dbReference>
<name>A0A8R7UGT8_TRIUA</name>
<proteinExistence type="predicted"/>
<sequence>MLMIGGLHSNQQHWAVSEMGERRPGNTRSGATAQEVTGSRRRLPVVSGRHQWRAGNHRDGRADRANRCHELHLNWNIVKN</sequence>
<feature type="region of interest" description="Disordered" evidence="1">
    <location>
        <begin position="18"/>
        <end position="62"/>
    </location>
</feature>